<keyword evidence="2" id="KW-0812">Transmembrane</keyword>
<evidence type="ECO:0000256" key="1">
    <source>
        <dbReference type="SAM" id="MobiDB-lite"/>
    </source>
</evidence>
<feature type="transmembrane region" description="Helical" evidence="2">
    <location>
        <begin position="64"/>
        <end position="82"/>
    </location>
</feature>
<sequence length="148" mass="16284">MMSRASSLADISLPGSAESIPDSSSVTDEQGSPEKHPALVLQEVEDRIADRALREKFGDKAYKVVRKTLYGWCWILAIYAALKFRFQVEIFSDNVLIAITSAVTLNVFAAFLGVIRGLFPASKPPKTNVLLIKSLSLFLDAAFFDCQP</sequence>
<reference evidence="3 4" key="1">
    <citation type="submission" date="2020-11" db="EMBL/GenBank/DDBJ databases">
        <title>Whole Genome sequence of MDR strain of Klebsiella pneumoniae K219 isolated from sputum.</title>
        <authorList>
            <person name="Aditi B.P."/>
            <person name="Mahalakshmi K."/>
            <person name="Naveen Kumar V."/>
        </authorList>
    </citation>
    <scope>NUCLEOTIDE SEQUENCE [LARGE SCALE GENOMIC DNA]</scope>
    <source>
        <strain evidence="3 4">K219</strain>
    </source>
</reference>
<dbReference type="EMBL" id="CP064820">
    <property type="protein sequence ID" value="QPG07441.1"/>
    <property type="molecule type" value="Genomic_DNA"/>
</dbReference>
<gene>
    <name evidence="3" type="ORF">IUJ34_19970</name>
</gene>
<accession>A0A7S9HF79</accession>
<dbReference type="Proteomes" id="UP000594592">
    <property type="component" value="Chromosome"/>
</dbReference>
<feature type="compositionally biased region" description="Polar residues" evidence="1">
    <location>
        <begin position="21"/>
        <end position="30"/>
    </location>
</feature>
<name>A0A7S9HF79_KLEPN</name>
<proteinExistence type="predicted"/>
<evidence type="ECO:0000313" key="4">
    <source>
        <dbReference type="Proteomes" id="UP000594592"/>
    </source>
</evidence>
<keyword evidence="2" id="KW-0472">Membrane</keyword>
<feature type="region of interest" description="Disordered" evidence="1">
    <location>
        <begin position="1"/>
        <end position="35"/>
    </location>
</feature>
<evidence type="ECO:0000256" key="2">
    <source>
        <dbReference type="SAM" id="Phobius"/>
    </source>
</evidence>
<evidence type="ECO:0000313" key="3">
    <source>
        <dbReference type="EMBL" id="QPG07441.1"/>
    </source>
</evidence>
<feature type="transmembrane region" description="Helical" evidence="2">
    <location>
        <begin position="94"/>
        <end position="119"/>
    </location>
</feature>
<keyword evidence="2" id="KW-1133">Transmembrane helix</keyword>
<protein>
    <submittedName>
        <fullName evidence="3">Uncharacterized protein</fullName>
    </submittedName>
</protein>
<dbReference type="AlphaFoldDB" id="A0A7S9HF79"/>
<organism evidence="3 4">
    <name type="scientific">Klebsiella pneumoniae subsp. pneumoniae</name>
    <dbReference type="NCBI Taxonomy" id="72407"/>
    <lineage>
        <taxon>Bacteria</taxon>
        <taxon>Pseudomonadati</taxon>
        <taxon>Pseudomonadota</taxon>
        <taxon>Gammaproteobacteria</taxon>
        <taxon>Enterobacterales</taxon>
        <taxon>Enterobacteriaceae</taxon>
        <taxon>Klebsiella/Raoultella group</taxon>
        <taxon>Klebsiella</taxon>
        <taxon>Klebsiella pneumoniae complex</taxon>
    </lineage>
</organism>